<evidence type="ECO:0000313" key="4">
    <source>
        <dbReference type="EMBL" id="MDX3026056.1"/>
    </source>
</evidence>
<dbReference type="EMBL" id="JARAWC010000091">
    <property type="protein sequence ID" value="MDX2967254.1"/>
    <property type="molecule type" value="Genomic_DNA"/>
</dbReference>
<evidence type="ECO:0000256" key="1">
    <source>
        <dbReference type="SAM" id="MobiDB-lite"/>
    </source>
</evidence>
<organism evidence="3 6">
    <name type="scientific">Streptomyces acidiscabies</name>
    <dbReference type="NCBI Taxonomy" id="42234"/>
    <lineage>
        <taxon>Bacteria</taxon>
        <taxon>Bacillati</taxon>
        <taxon>Actinomycetota</taxon>
        <taxon>Actinomycetes</taxon>
        <taxon>Kitasatosporales</taxon>
        <taxon>Streptomycetaceae</taxon>
        <taxon>Streptomyces</taxon>
    </lineage>
</organism>
<dbReference type="PROSITE" id="PS51257">
    <property type="entry name" value="PROKAR_LIPOPROTEIN"/>
    <property type="match status" value="1"/>
</dbReference>
<protein>
    <recommendedName>
        <fullName evidence="7">DUF4878 domain-containing protein</fullName>
    </recommendedName>
</protein>
<dbReference type="Proteomes" id="UP001272987">
    <property type="component" value="Unassembled WGS sequence"/>
</dbReference>
<dbReference type="GeneID" id="69810959"/>
<name>A0AAP6BM08_9ACTN</name>
<comment type="caution">
    <text evidence="3">The sequence shown here is derived from an EMBL/GenBank/DDBJ whole genome shotgun (WGS) entry which is preliminary data.</text>
</comment>
<feature type="chain" id="PRO_5043044943" description="DUF4878 domain-containing protein" evidence="2">
    <location>
        <begin position="29"/>
        <end position="153"/>
    </location>
</feature>
<evidence type="ECO:0000313" key="5">
    <source>
        <dbReference type="Proteomes" id="UP001272987"/>
    </source>
</evidence>
<evidence type="ECO:0000313" key="3">
    <source>
        <dbReference type="EMBL" id="MDX2967254.1"/>
    </source>
</evidence>
<evidence type="ECO:0000313" key="6">
    <source>
        <dbReference type="Proteomes" id="UP001282288"/>
    </source>
</evidence>
<dbReference type="EMBL" id="JARAWP010000067">
    <property type="protein sequence ID" value="MDX3026056.1"/>
    <property type="molecule type" value="Genomic_DNA"/>
</dbReference>
<reference evidence="3 5" key="1">
    <citation type="journal article" date="2023" name="Microb. Genom.">
        <title>Mesoterricola silvestris gen. nov., sp. nov., Mesoterricola sediminis sp. nov., Geothrix oryzae sp. nov., Geothrix edaphica sp. nov., Geothrix rubra sp. nov., and Geothrix limicola sp. nov., six novel members of Acidobacteriota isolated from soils.</title>
        <authorList>
            <person name="Weisberg A.J."/>
            <person name="Pearce E."/>
            <person name="Kramer C.G."/>
            <person name="Chang J.H."/>
            <person name="Clarke C.R."/>
        </authorList>
    </citation>
    <scope>NUCLEOTIDE SEQUENCE</scope>
    <source>
        <strain evidence="4 5">NB05-1H</strain>
        <strain evidence="3">NRRL_B-16521</strain>
    </source>
</reference>
<feature type="compositionally biased region" description="Low complexity" evidence="1">
    <location>
        <begin position="139"/>
        <end position="153"/>
    </location>
</feature>
<dbReference type="RefSeq" id="WP_010358368.1">
    <property type="nucleotide sequence ID" value="NZ_BCMK01000141.1"/>
</dbReference>
<dbReference type="Proteomes" id="UP001282288">
    <property type="component" value="Unassembled WGS sequence"/>
</dbReference>
<proteinExistence type="predicted"/>
<sequence>MKSPHTPRSHRTSRALAVLALFLGAAVAVTGCSSDDSDGPDTDALDTFLTSYVDDLNTQDTEGLAKLLGSPNGEKDAPARLAEYGGQDWKVTWSHRSEMEGVYKVRIKGTARKDQKPVDVSEVLVWERDHWNMAPLGDGSTPPGSSSTERPAS</sequence>
<feature type="signal peptide" evidence="2">
    <location>
        <begin position="1"/>
        <end position="28"/>
    </location>
</feature>
<dbReference type="AlphaFoldDB" id="A0AAP6BM08"/>
<accession>A0AAP6BM08</accession>
<evidence type="ECO:0000256" key="2">
    <source>
        <dbReference type="SAM" id="SignalP"/>
    </source>
</evidence>
<evidence type="ECO:0008006" key="7">
    <source>
        <dbReference type="Google" id="ProtNLM"/>
    </source>
</evidence>
<keyword evidence="5" id="KW-1185">Reference proteome</keyword>
<keyword evidence="2" id="KW-0732">Signal</keyword>
<gene>
    <name evidence="3" type="ORF">PV399_47310</name>
    <name evidence="4" type="ORF">PV666_50620</name>
</gene>
<feature type="region of interest" description="Disordered" evidence="1">
    <location>
        <begin position="132"/>
        <end position="153"/>
    </location>
</feature>